<dbReference type="InterPro" id="IPR017437">
    <property type="entry name" value="ATP-NAD_kinase_PpnK-typ_C"/>
</dbReference>
<keyword evidence="8" id="KW-0963">Cytoplasm</keyword>
<dbReference type="Pfam" id="PF01513">
    <property type="entry name" value="NAD_kinase"/>
    <property type="match status" value="1"/>
</dbReference>
<comment type="caution">
    <text evidence="8">Lacks conserved residue(s) required for the propagation of feature annotation.</text>
</comment>
<feature type="binding site" evidence="8">
    <location>
        <begin position="63"/>
        <end position="64"/>
    </location>
    <ligand>
        <name>NAD(+)</name>
        <dbReference type="ChEBI" id="CHEBI:57540"/>
    </ligand>
</feature>
<comment type="catalytic activity">
    <reaction evidence="7 8">
        <text>NAD(+) + ATP = ADP + NADP(+) + H(+)</text>
        <dbReference type="Rhea" id="RHEA:18629"/>
        <dbReference type="ChEBI" id="CHEBI:15378"/>
        <dbReference type="ChEBI" id="CHEBI:30616"/>
        <dbReference type="ChEBI" id="CHEBI:57540"/>
        <dbReference type="ChEBI" id="CHEBI:58349"/>
        <dbReference type="ChEBI" id="CHEBI:456216"/>
        <dbReference type="EC" id="2.7.1.23"/>
    </reaction>
</comment>
<comment type="function">
    <text evidence="8">Involved in the regulation of the intracellular balance of NAD and NADP, and is a key enzyme in the biosynthesis of NADP. Catalyzes specifically the phosphorylation on 2'-hydroxyl of the adenosine moiety of NAD to yield NADP.</text>
</comment>
<name>A0A8J7HAQ7_9FIRM</name>
<dbReference type="AlphaFoldDB" id="A0A8J7HAQ7"/>
<accession>A0A8J7HAQ7</accession>
<dbReference type="GO" id="GO:0006741">
    <property type="term" value="P:NADP+ biosynthetic process"/>
    <property type="evidence" value="ECO:0007669"/>
    <property type="project" value="UniProtKB-UniRule"/>
</dbReference>
<comment type="similarity">
    <text evidence="8">Belongs to the NAD kinase family.</text>
</comment>
<feature type="active site" description="Proton acceptor" evidence="8">
    <location>
        <position position="63"/>
    </location>
</feature>
<dbReference type="EC" id="2.7.1.23" evidence="8"/>
<reference evidence="9" key="1">
    <citation type="submission" date="2020-12" db="EMBL/GenBank/DDBJ databases">
        <title>M. sibirica DSM 26468T genome.</title>
        <authorList>
            <person name="Thieme N."/>
            <person name="Rettenmaier R."/>
            <person name="Zverlov V."/>
            <person name="Liebl W."/>
        </authorList>
    </citation>
    <scope>NUCLEOTIDE SEQUENCE</scope>
    <source>
        <strain evidence="9">DSM 26468</strain>
    </source>
</reference>
<dbReference type="PANTHER" id="PTHR20275">
    <property type="entry name" value="NAD KINASE"/>
    <property type="match status" value="1"/>
</dbReference>
<dbReference type="RefSeq" id="WP_197660429.1">
    <property type="nucleotide sequence ID" value="NZ_JAEAGR010000003.1"/>
</dbReference>
<dbReference type="GO" id="GO:0051287">
    <property type="term" value="F:NAD binding"/>
    <property type="evidence" value="ECO:0007669"/>
    <property type="project" value="UniProtKB-ARBA"/>
</dbReference>
<evidence type="ECO:0000256" key="6">
    <source>
        <dbReference type="ARBA" id="ARBA00023027"/>
    </source>
</evidence>
<keyword evidence="4 8" id="KW-0067">ATP-binding</keyword>
<keyword evidence="3 8" id="KW-0418">Kinase</keyword>
<protein>
    <recommendedName>
        <fullName evidence="8">NAD kinase</fullName>
        <ecNumber evidence="8">2.7.1.23</ecNumber>
    </recommendedName>
    <alternativeName>
        <fullName evidence="8">ATP-dependent NAD kinase</fullName>
    </alternativeName>
</protein>
<feature type="binding site" evidence="8">
    <location>
        <position position="172"/>
    </location>
    <ligand>
        <name>NAD(+)</name>
        <dbReference type="ChEBI" id="CHEBI:57540"/>
    </ligand>
</feature>
<dbReference type="GO" id="GO:0005524">
    <property type="term" value="F:ATP binding"/>
    <property type="evidence" value="ECO:0007669"/>
    <property type="project" value="UniProtKB-KW"/>
</dbReference>
<keyword evidence="1 8" id="KW-0808">Transferase</keyword>
<comment type="subcellular location">
    <subcellularLocation>
        <location evidence="8">Cytoplasm</location>
    </subcellularLocation>
</comment>
<dbReference type="InterPro" id="IPR016064">
    <property type="entry name" value="NAD/diacylglycerol_kinase_sf"/>
</dbReference>
<evidence type="ECO:0000256" key="8">
    <source>
        <dbReference type="HAMAP-Rule" id="MF_00361"/>
    </source>
</evidence>
<dbReference type="GO" id="GO:0019674">
    <property type="term" value="P:NAD+ metabolic process"/>
    <property type="evidence" value="ECO:0007669"/>
    <property type="project" value="InterPro"/>
</dbReference>
<evidence type="ECO:0000256" key="2">
    <source>
        <dbReference type="ARBA" id="ARBA00022741"/>
    </source>
</evidence>
<dbReference type="SUPFAM" id="SSF111331">
    <property type="entry name" value="NAD kinase/diacylglycerol kinase-like"/>
    <property type="match status" value="1"/>
</dbReference>
<feature type="binding site" evidence="8">
    <location>
        <position position="153"/>
    </location>
    <ligand>
        <name>NAD(+)</name>
        <dbReference type="ChEBI" id="CHEBI:57540"/>
    </ligand>
</feature>
<evidence type="ECO:0000256" key="7">
    <source>
        <dbReference type="ARBA" id="ARBA00047925"/>
    </source>
</evidence>
<sequence>MDRFLIITNKEKDKDNIVTNKIAGYIRKAGKQVLLSRVSAYHKDLNETMLADKPDCAIVLGGDGTIIQTANDLMTYDIPILGVNLGTLGFLAEIEENHVMDALDRLFIDDYRMESRLMIQGNIHYSQQHTGRYENTTGYSLNDIVITRKGFSRIISLGIYVNEELVDNFQGDGVIISTPTGSTAYNLSAGGPIIIPRSSVMVITPICPHSLSPRSIVVPAEDTVKVVVGKSKKTQEAEATVTFDGNQVYELGTDDIITINKSQYDTKLIKLNQTGIYEILRSKLSNNGD</sequence>
<dbReference type="GO" id="GO:0003951">
    <property type="term" value="F:NAD+ kinase activity"/>
    <property type="evidence" value="ECO:0007669"/>
    <property type="project" value="UniProtKB-UniRule"/>
</dbReference>
<evidence type="ECO:0000313" key="10">
    <source>
        <dbReference type="Proteomes" id="UP000623269"/>
    </source>
</evidence>
<keyword evidence="2 8" id="KW-0547">Nucleotide-binding</keyword>
<keyword evidence="5 8" id="KW-0521">NADP</keyword>
<evidence type="ECO:0000256" key="3">
    <source>
        <dbReference type="ARBA" id="ARBA00022777"/>
    </source>
</evidence>
<dbReference type="PANTHER" id="PTHR20275:SF0">
    <property type="entry name" value="NAD KINASE"/>
    <property type="match status" value="1"/>
</dbReference>
<evidence type="ECO:0000256" key="1">
    <source>
        <dbReference type="ARBA" id="ARBA00022679"/>
    </source>
</evidence>
<proteinExistence type="inferred from homology"/>
<dbReference type="Gene3D" id="3.40.50.10330">
    <property type="entry name" value="Probable inorganic polyphosphate/atp-NAD kinase, domain 1"/>
    <property type="match status" value="1"/>
</dbReference>
<evidence type="ECO:0000256" key="5">
    <source>
        <dbReference type="ARBA" id="ARBA00022857"/>
    </source>
</evidence>
<dbReference type="GO" id="GO:0005737">
    <property type="term" value="C:cytoplasm"/>
    <property type="evidence" value="ECO:0007669"/>
    <property type="project" value="UniProtKB-SubCell"/>
</dbReference>
<dbReference type="Pfam" id="PF20143">
    <property type="entry name" value="NAD_kinase_C"/>
    <property type="match status" value="1"/>
</dbReference>
<keyword evidence="6 8" id="KW-0520">NAD</keyword>
<dbReference type="Gene3D" id="2.60.200.30">
    <property type="entry name" value="Probable inorganic polyphosphate/atp-NAD kinase, domain 2"/>
    <property type="match status" value="1"/>
</dbReference>
<feature type="binding site" evidence="8">
    <location>
        <begin position="183"/>
        <end position="188"/>
    </location>
    <ligand>
        <name>NAD(+)</name>
        <dbReference type="ChEBI" id="CHEBI:57540"/>
    </ligand>
</feature>
<dbReference type="HAMAP" id="MF_00361">
    <property type="entry name" value="NAD_kinase"/>
    <property type="match status" value="1"/>
</dbReference>
<dbReference type="InterPro" id="IPR017438">
    <property type="entry name" value="ATP-NAD_kinase_N"/>
</dbReference>
<gene>
    <name evidence="8" type="primary">nadK</name>
    <name evidence="9" type="ORF">I5677_04785</name>
</gene>
<organism evidence="9 10">
    <name type="scientific">Mobilitalea sibirica</name>
    <dbReference type="NCBI Taxonomy" id="1462919"/>
    <lineage>
        <taxon>Bacteria</taxon>
        <taxon>Bacillati</taxon>
        <taxon>Bacillota</taxon>
        <taxon>Clostridia</taxon>
        <taxon>Lachnospirales</taxon>
        <taxon>Lachnospiraceae</taxon>
        <taxon>Mobilitalea</taxon>
    </lineage>
</organism>
<feature type="binding site" evidence="8">
    <location>
        <position position="246"/>
    </location>
    <ligand>
        <name>NAD(+)</name>
        <dbReference type="ChEBI" id="CHEBI:57540"/>
    </ligand>
</feature>
<dbReference type="EMBL" id="JAEAGR010000003">
    <property type="protein sequence ID" value="MBH1940211.1"/>
    <property type="molecule type" value="Genomic_DNA"/>
</dbReference>
<evidence type="ECO:0000313" key="9">
    <source>
        <dbReference type="EMBL" id="MBH1940211.1"/>
    </source>
</evidence>
<dbReference type="FunFam" id="2.60.200.30:FF:000009">
    <property type="entry name" value="Poly(P)/ATP NAD kinase"/>
    <property type="match status" value="1"/>
</dbReference>
<comment type="caution">
    <text evidence="9">The sequence shown here is derived from an EMBL/GenBank/DDBJ whole genome shotgun (WGS) entry which is preliminary data.</text>
</comment>
<evidence type="ECO:0000256" key="4">
    <source>
        <dbReference type="ARBA" id="ARBA00022840"/>
    </source>
</evidence>
<feature type="binding site" evidence="8">
    <location>
        <begin position="142"/>
        <end position="143"/>
    </location>
    <ligand>
        <name>NAD(+)</name>
        <dbReference type="ChEBI" id="CHEBI:57540"/>
    </ligand>
</feature>
<dbReference type="Proteomes" id="UP000623269">
    <property type="component" value="Unassembled WGS sequence"/>
</dbReference>
<keyword evidence="10" id="KW-1185">Reference proteome</keyword>
<dbReference type="GO" id="GO:0046872">
    <property type="term" value="F:metal ion binding"/>
    <property type="evidence" value="ECO:0007669"/>
    <property type="project" value="UniProtKB-UniRule"/>
</dbReference>
<comment type="cofactor">
    <cofactor evidence="8">
        <name>a divalent metal cation</name>
        <dbReference type="ChEBI" id="CHEBI:60240"/>
    </cofactor>
</comment>
<dbReference type="InterPro" id="IPR002504">
    <property type="entry name" value="NADK"/>
</dbReference>